<organism evidence="2 3">
    <name type="scientific">Serendipita vermifera MAFF 305830</name>
    <dbReference type="NCBI Taxonomy" id="933852"/>
    <lineage>
        <taxon>Eukaryota</taxon>
        <taxon>Fungi</taxon>
        <taxon>Dikarya</taxon>
        <taxon>Basidiomycota</taxon>
        <taxon>Agaricomycotina</taxon>
        <taxon>Agaricomycetes</taxon>
        <taxon>Sebacinales</taxon>
        <taxon>Serendipitaceae</taxon>
        <taxon>Serendipita</taxon>
    </lineage>
</organism>
<proteinExistence type="predicted"/>
<feature type="region of interest" description="Disordered" evidence="1">
    <location>
        <begin position="1"/>
        <end position="34"/>
    </location>
</feature>
<dbReference type="AlphaFoldDB" id="A0A0C3B7D9"/>
<keyword evidence="3" id="KW-1185">Reference proteome</keyword>
<evidence type="ECO:0000313" key="3">
    <source>
        <dbReference type="Proteomes" id="UP000054097"/>
    </source>
</evidence>
<dbReference type="EMBL" id="KN824299">
    <property type="protein sequence ID" value="KIM27396.1"/>
    <property type="molecule type" value="Genomic_DNA"/>
</dbReference>
<protein>
    <submittedName>
        <fullName evidence="2">Uncharacterized protein</fullName>
    </submittedName>
</protein>
<feature type="compositionally biased region" description="Polar residues" evidence="1">
    <location>
        <begin position="11"/>
        <end position="20"/>
    </location>
</feature>
<reference evidence="2 3" key="1">
    <citation type="submission" date="2014-04" db="EMBL/GenBank/DDBJ databases">
        <authorList>
            <consortium name="DOE Joint Genome Institute"/>
            <person name="Kuo A."/>
            <person name="Zuccaro A."/>
            <person name="Kohler A."/>
            <person name="Nagy L.G."/>
            <person name="Floudas D."/>
            <person name="Copeland A."/>
            <person name="Barry K.W."/>
            <person name="Cichocki N."/>
            <person name="Veneault-Fourrey C."/>
            <person name="LaButti K."/>
            <person name="Lindquist E.A."/>
            <person name="Lipzen A."/>
            <person name="Lundell T."/>
            <person name="Morin E."/>
            <person name="Murat C."/>
            <person name="Sun H."/>
            <person name="Tunlid A."/>
            <person name="Henrissat B."/>
            <person name="Grigoriev I.V."/>
            <person name="Hibbett D.S."/>
            <person name="Martin F."/>
            <person name="Nordberg H.P."/>
            <person name="Cantor M.N."/>
            <person name="Hua S.X."/>
        </authorList>
    </citation>
    <scope>NUCLEOTIDE SEQUENCE [LARGE SCALE GENOMIC DNA]</scope>
    <source>
        <strain evidence="2 3">MAFF 305830</strain>
    </source>
</reference>
<name>A0A0C3B7D9_SERVB</name>
<sequence length="288" mass="32877">MSMHNADLEAGTNSQTVSRNSFHRDDDDRTLNESIPSDRKTILKIPVTHRRRFAKNILPTLTSNRWSYLLAALGFVTIWACIIINFQEDEALYQSANFIQLLDEDYTGPEYSNNIWALQGSLRSFDPIERTLALPIGTVGVHWYDSFSTDITMKQSSSHSVWTQPSIGYPFEKWQGNLLVVANFLDKAQLHNATSSFGEDINKAYFIDSLINWRITTKYVDTCSNYTTETYWLATDEPCETLYTQNDPNQLTLFTPRSTRFIVDLVGIIPNGAILRDPNNIGKRDVEV</sequence>
<dbReference type="HOGENOM" id="CLU_966969_0_0_1"/>
<evidence type="ECO:0000256" key="1">
    <source>
        <dbReference type="SAM" id="MobiDB-lite"/>
    </source>
</evidence>
<gene>
    <name evidence="2" type="ORF">M408DRAFT_311260</name>
</gene>
<reference evidence="3" key="2">
    <citation type="submission" date="2015-01" db="EMBL/GenBank/DDBJ databases">
        <title>Evolutionary Origins and Diversification of the Mycorrhizal Mutualists.</title>
        <authorList>
            <consortium name="DOE Joint Genome Institute"/>
            <consortium name="Mycorrhizal Genomics Consortium"/>
            <person name="Kohler A."/>
            <person name="Kuo A."/>
            <person name="Nagy L.G."/>
            <person name="Floudas D."/>
            <person name="Copeland A."/>
            <person name="Barry K.W."/>
            <person name="Cichocki N."/>
            <person name="Veneault-Fourrey C."/>
            <person name="LaButti K."/>
            <person name="Lindquist E.A."/>
            <person name="Lipzen A."/>
            <person name="Lundell T."/>
            <person name="Morin E."/>
            <person name="Murat C."/>
            <person name="Riley R."/>
            <person name="Ohm R."/>
            <person name="Sun H."/>
            <person name="Tunlid A."/>
            <person name="Henrissat B."/>
            <person name="Grigoriev I.V."/>
            <person name="Hibbett D.S."/>
            <person name="Martin F."/>
        </authorList>
    </citation>
    <scope>NUCLEOTIDE SEQUENCE [LARGE SCALE GENOMIC DNA]</scope>
    <source>
        <strain evidence="3">MAFF 305830</strain>
    </source>
</reference>
<feature type="compositionally biased region" description="Basic and acidic residues" evidence="1">
    <location>
        <begin position="22"/>
        <end position="34"/>
    </location>
</feature>
<dbReference type="Proteomes" id="UP000054097">
    <property type="component" value="Unassembled WGS sequence"/>
</dbReference>
<evidence type="ECO:0000313" key="2">
    <source>
        <dbReference type="EMBL" id="KIM27396.1"/>
    </source>
</evidence>
<accession>A0A0C3B7D9</accession>